<dbReference type="InterPro" id="IPR012340">
    <property type="entry name" value="NA-bd_OB-fold"/>
</dbReference>
<evidence type="ECO:0000256" key="12">
    <source>
        <dbReference type="ARBA" id="ARBA00034617"/>
    </source>
</evidence>
<comment type="caution">
    <text evidence="18">The sequence shown here is derived from an EMBL/GenBank/DDBJ whole genome shotgun (WGS) entry which is preliminary data.</text>
</comment>
<keyword evidence="8" id="KW-0238">DNA-binding</keyword>
<evidence type="ECO:0000256" key="4">
    <source>
        <dbReference type="ARBA" id="ARBA00022763"/>
    </source>
</evidence>
<dbReference type="Proteomes" id="UP000537126">
    <property type="component" value="Unassembled WGS sequence"/>
</dbReference>
<evidence type="ECO:0000256" key="2">
    <source>
        <dbReference type="ARBA" id="ARBA00017846"/>
    </source>
</evidence>
<dbReference type="SMART" id="SM00487">
    <property type="entry name" value="DEXDc"/>
    <property type="match status" value="1"/>
</dbReference>
<sequence length="699" mass="79790">MDKTASSYWDTPIAYLKGVGPQRAQMLNTELGIFTFRDLLEFLPFRYEDRTSFATVKELTSQEEKYVQLKGMIRGMEEAGSGAKRRLIVYFYDGTGIIELVWFKKIDWIKKQLKPGIEYVAYGRVQLFQNTYTMPHPEIEPYQGDDKLGLRPVYHSTEKLKRKGLDSRGISRLIANLLPAALPHVQDPLPLSIRQRYDLLPKAEALAQLHFPKSSYLLEQAQKRMKFEEIFFFQLYLVQAKIYRKQHFAGQILDKVELSRRFIEEVLPFRLTNAQRRVLREIYADMKSGRQMNRLVQGDVGSGKTVVAFIAALIAIDSGAQACLMAPTEILADQHYKSFCEFAEKLPVKVAKLTGSTPQAERRALLAGLQSGEIDLLVGTHALIEDSVQFKNLGLSIIDEQHRFGVEQRSKLWQKNEGIHPHVLVMTATPIPRTLAMTFYSDLDVSIIDELPPGRKPVRTIHRYDKHRLSVFGFVREELKKGRQAYFVYPLIEESESLDLKDLMDGYESIRRAFPEYHVSIVHGRMRPQDKDYEMQRFARGETQIMVATTVIEVGVNVPNASVMIIENAERFGLAQLHQLRGRVGRGAEQSYCILMTGNQLSTEARRRIRTMVESNDGFEIANVDLEIRGPGDITGTRQSGLNLMFTNLAKDYPIIEKAKKAVEELLAADPTLQAPEHALLKKHVQMQAAEKLNWARIS</sequence>
<evidence type="ECO:0000256" key="9">
    <source>
        <dbReference type="ARBA" id="ARBA00023172"/>
    </source>
</evidence>
<dbReference type="Gene3D" id="2.40.50.140">
    <property type="entry name" value="Nucleic acid-binding proteins"/>
    <property type="match status" value="1"/>
</dbReference>
<comment type="catalytic activity">
    <reaction evidence="12 15">
        <text>Couples ATP hydrolysis with the unwinding of duplex DNA by translocating in the 3'-5' direction.</text>
        <dbReference type="EC" id="5.6.2.4"/>
    </reaction>
</comment>
<comment type="function">
    <text evidence="15">Plays a critical role in recombination and DNA repair. Helps process Holliday junction intermediates to mature products by catalyzing branch migration. Has replication fork regression activity, unwinds stalled or blocked replication forks to make a HJ that can be resolved. Has a DNA unwinding activity characteristic of a DNA helicase with 3'-5' polarity.</text>
</comment>
<dbReference type="GO" id="GO:0003677">
    <property type="term" value="F:DNA binding"/>
    <property type="evidence" value="ECO:0007669"/>
    <property type="project" value="UniProtKB-KW"/>
</dbReference>
<dbReference type="GO" id="GO:0043138">
    <property type="term" value="F:3'-5' DNA helicase activity"/>
    <property type="evidence" value="ECO:0007669"/>
    <property type="project" value="UniProtKB-EC"/>
</dbReference>
<dbReference type="PROSITE" id="PS51192">
    <property type="entry name" value="HELICASE_ATP_BIND_1"/>
    <property type="match status" value="1"/>
</dbReference>
<evidence type="ECO:0000256" key="5">
    <source>
        <dbReference type="ARBA" id="ARBA00022801"/>
    </source>
</evidence>
<proteinExistence type="inferred from homology"/>
<dbReference type="InterPro" id="IPR011545">
    <property type="entry name" value="DEAD/DEAH_box_helicase_dom"/>
</dbReference>
<dbReference type="GO" id="GO:0006310">
    <property type="term" value="P:DNA recombination"/>
    <property type="evidence" value="ECO:0007669"/>
    <property type="project" value="UniProtKB-UniRule"/>
</dbReference>
<dbReference type="SUPFAM" id="SSF50249">
    <property type="entry name" value="Nucleic acid-binding proteins"/>
    <property type="match status" value="1"/>
</dbReference>
<dbReference type="RefSeq" id="WP_166920937.1">
    <property type="nucleotide sequence ID" value="NZ_JAASRN010000007.1"/>
</dbReference>
<dbReference type="InterPro" id="IPR014001">
    <property type="entry name" value="Helicase_ATP-bd"/>
</dbReference>
<keyword evidence="11" id="KW-0413">Isomerase</keyword>
<dbReference type="GO" id="GO:0005524">
    <property type="term" value="F:ATP binding"/>
    <property type="evidence" value="ECO:0007669"/>
    <property type="project" value="UniProtKB-KW"/>
</dbReference>
<dbReference type="CDD" id="cd04488">
    <property type="entry name" value="RecG_wedge_OBF"/>
    <property type="match status" value="1"/>
</dbReference>
<dbReference type="GO" id="GO:0016787">
    <property type="term" value="F:hydrolase activity"/>
    <property type="evidence" value="ECO:0007669"/>
    <property type="project" value="UniProtKB-KW"/>
</dbReference>
<dbReference type="InterPro" id="IPR033454">
    <property type="entry name" value="RecG_wedge"/>
</dbReference>
<keyword evidence="7 15" id="KW-0067">ATP-binding</keyword>
<comment type="similarity">
    <text evidence="1 15">Belongs to the helicase family. RecG subfamily.</text>
</comment>
<evidence type="ECO:0000256" key="7">
    <source>
        <dbReference type="ARBA" id="ARBA00022840"/>
    </source>
</evidence>
<accession>A0A846MTN2</accession>
<evidence type="ECO:0000256" key="15">
    <source>
        <dbReference type="RuleBase" id="RU363016"/>
    </source>
</evidence>
<reference evidence="18 19" key="1">
    <citation type="submission" date="2020-03" db="EMBL/GenBank/DDBJ databases">
        <title>Genomic Encyclopedia of Type Strains, Phase IV (KMG-IV): sequencing the most valuable type-strain genomes for metagenomic binning, comparative biology and taxonomic classification.</title>
        <authorList>
            <person name="Goeker M."/>
        </authorList>
    </citation>
    <scope>NUCLEOTIDE SEQUENCE [LARGE SCALE GENOMIC DNA]</scope>
    <source>
        <strain evidence="18 19">DSM 5718</strain>
    </source>
</reference>
<keyword evidence="4 15" id="KW-0227">DNA damage</keyword>
<dbReference type="InterPro" id="IPR045562">
    <property type="entry name" value="RecG_dom3_C"/>
</dbReference>
<dbReference type="EMBL" id="JAASRN010000007">
    <property type="protein sequence ID" value="NIK74809.1"/>
    <property type="molecule type" value="Genomic_DNA"/>
</dbReference>
<organism evidence="18 19">
    <name type="scientific">Thermonema lapsum</name>
    <dbReference type="NCBI Taxonomy" id="28195"/>
    <lineage>
        <taxon>Bacteria</taxon>
        <taxon>Pseudomonadati</taxon>
        <taxon>Bacteroidota</taxon>
        <taxon>Cytophagia</taxon>
        <taxon>Cytophagales</taxon>
        <taxon>Thermonemataceae</taxon>
        <taxon>Thermonema</taxon>
    </lineage>
</organism>
<dbReference type="EC" id="5.6.2.4" evidence="13 15"/>
<name>A0A846MTN2_9BACT</name>
<dbReference type="InterPro" id="IPR001650">
    <property type="entry name" value="Helicase_C-like"/>
</dbReference>
<feature type="domain" description="Helicase C-terminal" evidence="17">
    <location>
        <begin position="467"/>
        <end position="632"/>
    </location>
</feature>
<comment type="catalytic activity">
    <reaction evidence="14 15">
        <text>ATP + H2O = ADP + phosphate + H(+)</text>
        <dbReference type="Rhea" id="RHEA:13065"/>
        <dbReference type="ChEBI" id="CHEBI:15377"/>
        <dbReference type="ChEBI" id="CHEBI:15378"/>
        <dbReference type="ChEBI" id="CHEBI:30616"/>
        <dbReference type="ChEBI" id="CHEBI:43474"/>
        <dbReference type="ChEBI" id="CHEBI:456216"/>
        <dbReference type="EC" id="5.6.2.4"/>
    </reaction>
</comment>
<dbReference type="Pfam" id="PF00271">
    <property type="entry name" value="Helicase_C"/>
    <property type="match status" value="1"/>
</dbReference>
<evidence type="ECO:0000256" key="11">
    <source>
        <dbReference type="ARBA" id="ARBA00023235"/>
    </source>
</evidence>
<feature type="domain" description="Helicase ATP-binding" evidence="16">
    <location>
        <begin position="285"/>
        <end position="448"/>
    </location>
</feature>
<keyword evidence="10 15" id="KW-0234">DNA repair</keyword>
<dbReference type="NCBIfam" id="NF008165">
    <property type="entry name" value="PRK10917.1-3"/>
    <property type="match status" value="1"/>
</dbReference>
<dbReference type="AlphaFoldDB" id="A0A846MTN2"/>
<dbReference type="InterPro" id="IPR047112">
    <property type="entry name" value="RecG/Mfd"/>
</dbReference>
<evidence type="ECO:0000259" key="16">
    <source>
        <dbReference type="PROSITE" id="PS51192"/>
    </source>
</evidence>
<evidence type="ECO:0000256" key="13">
    <source>
        <dbReference type="ARBA" id="ARBA00034808"/>
    </source>
</evidence>
<evidence type="ECO:0000313" key="18">
    <source>
        <dbReference type="EMBL" id="NIK74809.1"/>
    </source>
</evidence>
<keyword evidence="19" id="KW-1185">Reference proteome</keyword>
<keyword evidence="3 15" id="KW-0547">Nucleotide-binding</keyword>
<dbReference type="InterPro" id="IPR004609">
    <property type="entry name" value="ATP-dep_DNA_helicase_RecG"/>
</dbReference>
<dbReference type="Pfam" id="PF17191">
    <property type="entry name" value="RecG_wedge"/>
    <property type="match status" value="1"/>
</dbReference>
<evidence type="ECO:0000313" key="19">
    <source>
        <dbReference type="Proteomes" id="UP000537126"/>
    </source>
</evidence>
<keyword evidence="9 15" id="KW-0233">DNA recombination</keyword>
<dbReference type="CDD" id="cd17992">
    <property type="entry name" value="DEXHc_RecG"/>
    <property type="match status" value="1"/>
</dbReference>
<gene>
    <name evidence="18" type="ORF">FHS56_002342</name>
</gene>
<dbReference type="PROSITE" id="PS51194">
    <property type="entry name" value="HELICASE_CTER"/>
    <property type="match status" value="1"/>
</dbReference>
<keyword evidence="5 15" id="KW-0378">Hydrolase</keyword>
<evidence type="ECO:0000259" key="17">
    <source>
        <dbReference type="PROSITE" id="PS51194"/>
    </source>
</evidence>
<dbReference type="NCBIfam" id="TIGR00643">
    <property type="entry name" value="recG"/>
    <property type="match status" value="1"/>
</dbReference>
<keyword evidence="6 15" id="KW-0347">Helicase</keyword>
<dbReference type="PANTHER" id="PTHR47964:SF1">
    <property type="entry name" value="ATP-DEPENDENT DNA HELICASE HOMOLOG RECG, CHLOROPLASTIC"/>
    <property type="match status" value="1"/>
</dbReference>
<dbReference type="InterPro" id="IPR027417">
    <property type="entry name" value="P-loop_NTPase"/>
</dbReference>
<evidence type="ECO:0000256" key="8">
    <source>
        <dbReference type="ARBA" id="ARBA00023125"/>
    </source>
</evidence>
<dbReference type="NCBIfam" id="NF008168">
    <property type="entry name" value="PRK10917.2-2"/>
    <property type="match status" value="1"/>
</dbReference>
<protein>
    <recommendedName>
        <fullName evidence="2 15">ATP-dependent DNA helicase RecG</fullName>
        <ecNumber evidence="13 15">5.6.2.4</ecNumber>
    </recommendedName>
</protein>
<evidence type="ECO:0000256" key="3">
    <source>
        <dbReference type="ARBA" id="ARBA00022741"/>
    </source>
</evidence>
<dbReference type="Pfam" id="PF19833">
    <property type="entry name" value="RecG_dom3_C"/>
    <property type="match status" value="1"/>
</dbReference>
<dbReference type="GO" id="GO:0006281">
    <property type="term" value="P:DNA repair"/>
    <property type="evidence" value="ECO:0007669"/>
    <property type="project" value="UniProtKB-UniRule"/>
</dbReference>
<evidence type="ECO:0000256" key="10">
    <source>
        <dbReference type="ARBA" id="ARBA00023204"/>
    </source>
</evidence>
<dbReference type="PANTHER" id="PTHR47964">
    <property type="entry name" value="ATP-DEPENDENT DNA HELICASE HOMOLOG RECG, CHLOROPLASTIC"/>
    <property type="match status" value="1"/>
</dbReference>
<dbReference type="SMART" id="SM00490">
    <property type="entry name" value="HELICc"/>
    <property type="match status" value="1"/>
</dbReference>
<evidence type="ECO:0000256" key="14">
    <source>
        <dbReference type="ARBA" id="ARBA00048988"/>
    </source>
</evidence>
<dbReference type="Pfam" id="PF00270">
    <property type="entry name" value="DEAD"/>
    <property type="match status" value="1"/>
</dbReference>
<dbReference type="SUPFAM" id="SSF52540">
    <property type="entry name" value="P-loop containing nucleoside triphosphate hydrolases"/>
    <property type="match status" value="2"/>
</dbReference>
<evidence type="ECO:0000256" key="1">
    <source>
        <dbReference type="ARBA" id="ARBA00007504"/>
    </source>
</evidence>
<evidence type="ECO:0000256" key="6">
    <source>
        <dbReference type="ARBA" id="ARBA00022806"/>
    </source>
</evidence>
<dbReference type="Gene3D" id="3.40.50.300">
    <property type="entry name" value="P-loop containing nucleotide triphosphate hydrolases"/>
    <property type="match status" value="2"/>
</dbReference>